<comment type="function">
    <text evidence="10">Catalyzes the degradation of hydrogen peroxide (H(2)O(2)) generated by peroxisomal oxidases to water and oxygen, thereby protecting cells from the toxic effects of hydrogen peroxide.</text>
</comment>
<dbReference type="InterPro" id="IPR010582">
    <property type="entry name" value="Catalase_immune_responsive"/>
</dbReference>
<dbReference type="GO" id="GO:0005739">
    <property type="term" value="C:mitochondrion"/>
    <property type="evidence" value="ECO:0007669"/>
    <property type="project" value="TreeGrafter"/>
</dbReference>
<evidence type="ECO:0000256" key="9">
    <source>
        <dbReference type="RuleBase" id="RU000498"/>
    </source>
</evidence>
<dbReference type="GO" id="GO:0004096">
    <property type="term" value="F:catalase activity"/>
    <property type="evidence" value="ECO:0007669"/>
    <property type="project" value="UniProtKB-EC"/>
</dbReference>
<evidence type="ECO:0000256" key="2">
    <source>
        <dbReference type="ARBA" id="ARBA00022559"/>
    </source>
</evidence>
<dbReference type="FunFam" id="2.40.180.10:FF:000026">
    <property type="entry name" value="Catalase"/>
    <property type="match status" value="1"/>
</dbReference>
<dbReference type="GO" id="GO:0005777">
    <property type="term" value="C:peroxisome"/>
    <property type="evidence" value="ECO:0007669"/>
    <property type="project" value="EnsemblProtists"/>
</dbReference>
<sequence>MSQPILTTSNGAPVDNNLNSVTAGVNGPILIQDFHLIDKLSHFDRERIPERVVHAKGAGAHGYFEVTNSDIPKWCRAKLFNKVGKRTPLFTRFSTVGGEKGSSDSARDPRGFAVKLYTEEGNWDMVGNNTPVFFIRDPSKFPDFIHTQKRNPQTNLKDANAFWDFASLSPETTHQFTILFSDRGTPKTYRHMDGFSSHTLKWVNAEGKAYWVKMHFKTESGIQNHTAEEAEQMDSKDPDSATRDLFESIAKGGEPAWKVWPHKDYPLIPIGRMVLNRNPENYFAEVEQAAFSPSHMVPGIEPSPDKMLQGRLFSYPDTHRHRLGVNYQQIPVNCPYAVKGGVKNYQRDGAMAVNGNQGKAPNYHPNSFGGPDVQPDAAIHQFPVAGSAGRFQYPPSDDFVQPGNLYRLMDEGAKTRLVGNIVGHMKGVTVRDIQLRAISNFYKADKDYGTRIAKGLGIDINDVVKFSSRSNFNYEDKKYCITETKSQCIPQQDIYKFVNFNIEGPFDNNLYFGSVKNIANIPMMYFSIKLNNDSVVEGIKNIFYDDVDGFLFANQTFSQHFLPGQHYTFSFGATNLKTYFVSEIGFNVVREEKEMERIKEI</sequence>
<dbReference type="InterPro" id="IPR040333">
    <property type="entry name" value="Catalase_3"/>
</dbReference>
<evidence type="ECO:0000259" key="11">
    <source>
        <dbReference type="SMART" id="SM01060"/>
    </source>
</evidence>
<dbReference type="PANTHER" id="PTHR11465:SF9">
    <property type="entry name" value="CATALASE"/>
    <property type="match status" value="1"/>
</dbReference>
<keyword evidence="2 9" id="KW-0575">Peroxidase</keyword>
<keyword evidence="13" id="KW-1185">Reference proteome</keyword>
<dbReference type="PROSITE" id="PS00438">
    <property type="entry name" value="CATALASE_2"/>
    <property type="match status" value="1"/>
</dbReference>
<evidence type="ECO:0000256" key="7">
    <source>
        <dbReference type="ARBA" id="ARBA00023324"/>
    </source>
</evidence>
<organism evidence="12 13">
    <name type="scientific">Cavenderia fasciculata</name>
    <name type="common">Slime mold</name>
    <name type="synonym">Dictyostelium fasciculatum</name>
    <dbReference type="NCBI Taxonomy" id="261658"/>
    <lineage>
        <taxon>Eukaryota</taxon>
        <taxon>Amoebozoa</taxon>
        <taxon>Evosea</taxon>
        <taxon>Eumycetozoa</taxon>
        <taxon>Dictyostelia</taxon>
        <taxon>Acytosteliales</taxon>
        <taxon>Cavenderiaceae</taxon>
        <taxon>Cavenderia</taxon>
    </lineage>
</organism>
<keyword evidence="7 9" id="KW-0376">Hydrogen peroxide</keyword>
<dbReference type="PANTHER" id="PTHR11465">
    <property type="entry name" value="CATALASE"/>
    <property type="match status" value="1"/>
</dbReference>
<dbReference type="OMA" id="QVTWLFG"/>
<evidence type="ECO:0000256" key="5">
    <source>
        <dbReference type="ARBA" id="ARBA00023002"/>
    </source>
</evidence>
<dbReference type="EC" id="1.11.1.6" evidence="9"/>
<dbReference type="GO" id="GO:0046872">
    <property type="term" value="F:metal ion binding"/>
    <property type="evidence" value="ECO:0007669"/>
    <property type="project" value="UniProtKB-KW"/>
</dbReference>
<dbReference type="GO" id="GO:0020037">
    <property type="term" value="F:heme binding"/>
    <property type="evidence" value="ECO:0007669"/>
    <property type="project" value="InterPro"/>
</dbReference>
<dbReference type="RefSeq" id="XP_004355480.1">
    <property type="nucleotide sequence ID" value="XM_004355427.1"/>
</dbReference>
<reference evidence="13" key="1">
    <citation type="journal article" date="2011" name="Genome Res.">
        <title>Phylogeny-wide analysis of social amoeba genomes highlights ancient origins for complex intercellular communication.</title>
        <authorList>
            <person name="Heidel A.J."/>
            <person name="Lawal H.M."/>
            <person name="Felder M."/>
            <person name="Schilde C."/>
            <person name="Helps N.R."/>
            <person name="Tunggal B."/>
            <person name="Rivero F."/>
            <person name="John U."/>
            <person name="Schleicher M."/>
            <person name="Eichinger L."/>
            <person name="Platzer M."/>
            <person name="Noegel A.A."/>
            <person name="Schaap P."/>
            <person name="Gloeckner G."/>
        </authorList>
    </citation>
    <scope>NUCLEOTIDE SEQUENCE [LARGE SCALE GENOMIC DNA]</scope>
    <source>
        <strain evidence="13">SH3</strain>
    </source>
</reference>
<dbReference type="Pfam" id="PF06628">
    <property type="entry name" value="Catalase-rel"/>
    <property type="match status" value="1"/>
</dbReference>
<dbReference type="PROSITE" id="PS00437">
    <property type="entry name" value="CATALASE_1"/>
    <property type="match status" value="1"/>
</dbReference>
<accession>F4Q4D4</accession>
<keyword evidence="6 9" id="KW-0408">Iron</keyword>
<protein>
    <recommendedName>
        <fullName evidence="9">Catalase</fullName>
        <ecNumber evidence="9">1.11.1.6</ecNumber>
    </recommendedName>
</protein>
<dbReference type="GO" id="GO:1904643">
    <property type="term" value="P:response to curcumin"/>
    <property type="evidence" value="ECO:0007669"/>
    <property type="project" value="EnsemblProtists"/>
</dbReference>
<dbReference type="InterPro" id="IPR020835">
    <property type="entry name" value="Catalase_sf"/>
</dbReference>
<keyword evidence="5 9" id="KW-0560">Oxidoreductase</keyword>
<feature type="domain" description="Catalase core" evidence="11">
    <location>
        <begin position="7"/>
        <end position="372"/>
    </location>
</feature>
<dbReference type="Pfam" id="PF00199">
    <property type="entry name" value="Catalase"/>
    <property type="match status" value="1"/>
</dbReference>
<dbReference type="SMART" id="SM01060">
    <property type="entry name" value="Catalase"/>
    <property type="match status" value="1"/>
</dbReference>
<dbReference type="InterPro" id="IPR002226">
    <property type="entry name" value="Catalase_haem_BS"/>
</dbReference>
<dbReference type="Proteomes" id="UP000007797">
    <property type="component" value="Unassembled WGS sequence"/>
</dbReference>
<proteinExistence type="inferred from homology"/>
<comment type="catalytic activity">
    <reaction evidence="8 9">
        <text>2 H2O2 = O2 + 2 H2O</text>
        <dbReference type="Rhea" id="RHEA:20309"/>
        <dbReference type="ChEBI" id="CHEBI:15377"/>
        <dbReference type="ChEBI" id="CHEBI:15379"/>
        <dbReference type="ChEBI" id="CHEBI:16240"/>
        <dbReference type="EC" id="1.11.1.6"/>
    </reaction>
</comment>
<evidence type="ECO:0000313" key="12">
    <source>
        <dbReference type="EMBL" id="EGG16996.1"/>
    </source>
</evidence>
<dbReference type="GO" id="GO:0042744">
    <property type="term" value="P:hydrogen peroxide catabolic process"/>
    <property type="evidence" value="ECO:0007669"/>
    <property type="project" value="UniProtKB-KW"/>
</dbReference>
<dbReference type="Gene3D" id="2.40.180.10">
    <property type="entry name" value="Catalase core domain"/>
    <property type="match status" value="2"/>
</dbReference>
<dbReference type="OrthoDB" id="6880011at2759"/>
<dbReference type="STRING" id="1054147.F4Q4D4"/>
<dbReference type="GO" id="GO:0042542">
    <property type="term" value="P:response to hydrogen peroxide"/>
    <property type="evidence" value="ECO:0007669"/>
    <property type="project" value="TreeGrafter"/>
</dbReference>
<dbReference type="InterPro" id="IPR018028">
    <property type="entry name" value="Catalase"/>
</dbReference>
<comment type="similarity">
    <text evidence="1 9">Belongs to the catalase family.</text>
</comment>
<dbReference type="GeneID" id="14869804"/>
<dbReference type="InterPro" id="IPR011614">
    <property type="entry name" value="Catalase_core"/>
</dbReference>
<dbReference type="PROSITE" id="PS51402">
    <property type="entry name" value="CATALASE_3"/>
    <property type="match status" value="1"/>
</dbReference>
<evidence type="ECO:0000256" key="3">
    <source>
        <dbReference type="ARBA" id="ARBA00022617"/>
    </source>
</evidence>
<dbReference type="GO" id="GO:0033986">
    <property type="term" value="P:response to methanol"/>
    <property type="evidence" value="ECO:0007669"/>
    <property type="project" value="EnsemblProtists"/>
</dbReference>
<evidence type="ECO:0000313" key="13">
    <source>
        <dbReference type="Proteomes" id="UP000007797"/>
    </source>
</evidence>
<keyword evidence="4 9" id="KW-0479">Metal-binding</keyword>
<evidence type="ECO:0000256" key="10">
    <source>
        <dbReference type="RuleBase" id="RU004142"/>
    </source>
</evidence>
<dbReference type="InterPro" id="IPR024708">
    <property type="entry name" value="Catalase_AS"/>
</dbReference>
<dbReference type="CDD" id="cd08156">
    <property type="entry name" value="catalase_clade_3"/>
    <property type="match status" value="1"/>
</dbReference>
<evidence type="ECO:0000256" key="8">
    <source>
        <dbReference type="ARBA" id="ARBA00049254"/>
    </source>
</evidence>
<gene>
    <name evidence="12" type="primary">catA</name>
    <name evidence="12" type="ORF">DFA_07977</name>
</gene>
<evidence type="ECO:0000256" key="6">
    <source>
        <dbReference type="ARBA" id="ARBA00023004"/>
    </source>
</evidence>
<dbReference type="SUPFAM" id="SSF56634">
    <property type="entry name" value="Heme-dependent catalase-like"/>
    <property type="match status" value="1"/>
</dbReference>
<evidence type="ECO:0000256" key="1">
    <source>
        <dbReference type="ARBA" id="ARBA00005329"/>
    </source>
</evidence>
<evidence type="ECO:0000256" key="4">
    <source>
        <dbReference type="ARBA" id="ARBA00022723"/>
    </source>
</evidence>
<dbReference type="KEGG" id="dfa:DFA_07977"/>
<dbReference type="AlphaFoldDB" id="F4Q4D4"/>
<name>F4Q4D4_CACFS</name>
<dbReference type="EMBL" id="GL883021">
    <property type="protein sequence ID" value="EGG16996.1"/>
    <property type="molecule type" value="Genomic_DNA"/>
</dbReference>
<dbReference type="PRINTS" id="PR00067">
    <property type="entry name" value="CATALASE"/>
</dbReference>
<keyword evidence="3 9" id="KW-0349">Heme</keyword>